<keyword evidence="2" id="KW-1185">Reference proteome</keyword>
<evidence type="ECO:0000313" key="2">
    <source>
        <dbReference type="Proteomes" id="UP000182498"/>
    </source>
</evidence>
<name>A0A0X2NJ82_9CORY</name>
<accession>A0A0X2NJ82</accession>
<dbReference type="EMBL" id="FAUH01000001">
    <property type="protein sequence ID" value="CUU64831.1"/>
    <property type="molecule type" value="Genomic_DNA"/>
</dbReference>
<organism evidence="1 2">
    <name type="scientific">Corynebacterium variabile</name>
    <dbReference type="NCBI Taxonomy" id="1727"/>
    <lineage>
        <taxon>Bacteria</taxon>
        <taxon>Bacillati</taxon>
        <taxon>Actinomycetota</taxon>
        <taxon>Actinomycetes</taxon>
        <taxon>Mycobacteriales</taxon>
        <taxon>Corynebacteriaceae</taxon>
        <taxon>Corynebacterium</taxon>
    </lineage>
</organism>
<sequence length="180" mass="18036">MAITWLLTSRDSGSDAAAADTSTATSTVVVTQTTPASPAPAAIPTLAPVEEPEAAAAPTATITEIRSATHNTTSANTNSAVCGGAACDRVVIEFSGADTADVTQAGGGNGSLEFSVTADGLGKQQFVNSDNRASPNITSITTRPGGGDTVIVTVNTDGASTRTTMSTASSPFRVIIDFLR</sequence>
<gene>
    <name evidence="1" type="ORF">CVAR292_00135</name>
</gene>
<reference evidence="2" key="1">
    <citation type="submission" date="2015-11" db="EMBL/GenBank/DDBJ databases">
        <authorList>
            <person name="Dugat-Bony E."/>
        </authorList>
    </citation>
    <scope>NUCLEOTIDE SEQUENCE [LARGE SCALE GENOMIC DNA]</scope>
    <source>
        <strain evidence="2">Mu292</strain>
    </source>
</reference>
<proteinExistence type="predicted"/>
<dbReference type="Proteomes" id="UP000182498">
    <property type="component" value="Unassembled WGS sequence"/>
</dbReference>
<evidence type="ECO:0000313" key="1">
    <source>
        <dbReference type="EMBL" id="CUU64831.1"/>
    </source>
</evidence>
<protein>
    <submittedName>
        <fullName evidence="1">Uncharacterized protein</fullName>
    </submittedName>
</protein>
<dbReference type="RefSeq" id="WP_014010745.1">
    <property type="nucleotide sequence ID" value="NZ_FAUH01000001.1"/>
</dbReference>
<dbReference type="AlphaFoldDB" id="A0A0X2NJ82"/>